<keyword evidence="1" id="KW-1133">Transmembrane helix</keyword>
<accession>A0A518DIF5</accession>
<gene>
    <name evidence="3" type="ORF">Pla175_46810</name>
</gene>
<dbReference type="Pfam" id="PF14219">
    <property type="entry name" value="DUF4328"/>
    <property type="match status" value="1"/>
</dbReference>
<feature type="transmembrane region" description="Helical" evidence="1">
    <location>
        <begin position="43"/>
        <end position="65"/>
    </location>
</feature>
<evidence type="ECO:0000313" key="4">
    <source>
        <dbReference type="Proteomes" id="UP000317429"/>
    </source>
</evidence>
<dbReference type="AlphaFoldDB" id="A0A518DIF5"/>
<dbReference type="Proteomes" id="UP000317429">
    <property type="component" value="Chromosome"/>
</dbReference>
<evidence type="ECO:0000313" key="3">
    <source>
        <dbReference type="EMBL" id="QDU91261.1"/>
    </source>
</evidence>
<protein>
    <recommendedName>
        <fullName evidence="2">DUF4328 domain-containing protein</fullName>
    </recommendedName>
</protein>
<evidence type="ECO:0000256" key="1">
    <source>
        <dbReference type="SAM" id="Phobius"/>
    </source>
</evidence>
<keyword evidence="1" id="KW-0472">Membrane</keyword>
<sequence>MDEPRHNPFASPLAEDAPFPVSETAGAPRADFYRSTQDLGRKLRVAFGVMICLTFAAMATGAWHIATVAQTWGQPEMGPAESADLLVSLLILVVYIVLVVMYCKWHYRSYRNLTSFGVEDARYTPGWSVGYYFIPIVSLFKPYRAMKDIYNGSAGEPVEQAAGVVAAWWTAFIAMNLIENGASRMVMRADTVETIQAAGVVYLVANAATVIAAFLAIGLIREVDARQRARGVALGFESPPADRRFTIE</sequence>
<name>A0A518DIF5_9BACT</name>
<dbReference type="RefSeq" id="WP_145291202.1">
    <property type="nucleotide sequence ID" value="NZ_CP036291.1"/>
</dbReference>
<feature type="domain" description="DUF4328" evidence="2">
    <location>
        <begin position="81"/>
        <end position="224"/>
    </location>
</feature>
<keyword evidence="4" id="KW-1185">Reference proteome</keyword>
<proteinExistence type="predicted"/>
<feature type="transmembrane region" description="Helical" evidence="1">
    <location>
        <begin position="160"/>
        <end position="178"/>
    </location>
</feature>
<dbReference type="InterPro" id="IPR025565">
    <property type="entry name" value="DUF4328"/>
</dbReference>
<dbReference type="OrthoDB" id="4174975at2"/>
<keyword evidence="1" id="KW-0812">Transmembrane</keyword>
<reference evidence="3 4" key="1">
    <citation type="submission" date="2019-02" db="EMBL/GenBank/DDBJ databases">
        <title>Deep-cultivation of Planctomycetes and their phenomic and genomic characterization uncovers novel biology.</title>
        <authorList>
            <person name="Wiegand S."/>
            <person name="Jogler M."/>
            <person name="Boedeker C."/>
            <person name="Pinto D."/>
            <person name="Vollmers J."/>
            <person name="Rivas-Marin E."/>
            <person name="Kohn T."/>
            <person name="Peeters S.H."/>
            <person name="Heuer A."/>
            <person name="Rast P."/>
            <person name="Oberbeckmann S."/>
            <person name="Bunk B."/>
            <person name="Jeske O."/>
            <person name="Meyerdierks A."/>
            <person name="Storesund J.E."/>
            <person name="Kallscheuer N."/>
            <person name="Luecker S."/>
            <person name="Lage O.M."/>
            <person name="Pohl T."/>
            <person name="Merkel B.J."/>
            <person name="Hornburger P."/>
            <person name="Mueller R.-W."/>
            <person name="Bruemmer F."/>
            <person name="Labrenz M."/>
            <person name="Spormann A.M."/>
            <person name="Op den Camp H."/>
            <person name="Overmann J."/>
            <person name="Amann R."/>
            <person name="Jetten M.S.M."/>
            <person name="Mascher T."/>
            <person name="Medema M.H."/>
            <person name="Devos D.P."/>
            <person name="Kaster A.-K."/>
            <person name="Ovreas L."/>
            <person name="Rohde M."/>
            <person name="Galperin M.Y."/>
            <person name="Jogler C."/>
        </authorList>
    </citation>
    <scope>NUCLEOTIDE SEQUENCE [LARGE SCALE GENOMIC DNA]</scope>
    <source>
        <strain evidence="3 4">Pla175</strain>
    </source>
</reference>
<evidence type="ECO:0000259" key="2">
    <source>
        <dbReference type="Pfam" id="PF14219"/>
    </source>
</evidence>
<feature type="transmembrane region" description="Helical" evidence="1">
    <location>
        <begin position="85"/>
        <end position="103"/>
    </location>
</feature>
<feature type="transmembrane region" description="Helical" evidence="1">
    <location>
        <begin position="123"/>
        <end position="140"/>
    </location>
</feature>
<dbReference type="EMBL" id="CP036291">
    <property type="protein sequence ID" value="QDU91261.1"/>
    <property type="molecule type" value="Genomic_DNA"/>
</dbReference>
<dbReference type="KEGG" id="pnd:Pla175_46810"/>
<organism evidence="3 4">
    <name type="scientific">Pirellulimonas nuda</name>
    <dbReference type="NCBI Taxonomy" id="2528009"/>
    <lineage>
        <taxon>Bacteria</taxon>
        <taxon>Pseudomonadati</taxon>
        <taxon>Planctomycetota</taxon>
        <taxon>Planctomycetia</taxon>
        <taxon>Pirellulales</taxon>
        <taxon>Lacipirellulaceae</taxon>
        <taxon>Pirellulimonas</taxon>
    </lineage>
</organism>
<feature type="transmembrane region" description="Helical" evidence="1">
    <location>
        <begin position="199"/>
        <end position="220"/>
    </location>
</feature>